<proteinExistence type="predicted"/>
<comment type="caution">
    <text evidence="2">The sequence shown here is derived from an EMBL/GenBank/DDBJ whole genome shotgun (WGS) entry which is preliminary data.</text>
</comment>
<dbReference type="EMBL" id="JAUESC010000385">
    <property type="protein sequence ID" value="KAK0579159.1"/>
    <property type="molecule type" value="Genomic_DNA"/>
</dbReference>
<sequence length="87" mass="9574">MEIDGSPSLVDRGPLKDLHCQSDGPPSKFSIVEAIKSIKGCQSLCNRNLLTGFRHQAMEIPSELDASTHSPFSTSTSTSQLKLWWLD</sequence>
<gene>
    <name evidence="2" type="ORF">LWI29_021906</name>
</gene>
<reference evidence="2" key="1">
    <citation type="journal article" date="2022" name="Plant J.">
        <title>Strategies of tolerance reflected in two North American maple genomes.</title>
        <authorList>
            <person name="McEvoy S.L."/>
            <person name="Sezen U.U."/>
            <person name="Trouern-Trend A."/>
            <person name="McMahon S.M."/>
            <person name="Schaberg P.G."/>
            <person name="Yang J."/>
            <person name="Wegrzyn J.L."/>
            <person name="Swenson N.G."/>
        </authorList>
    </citation>
    <scope>NUCLEOTIDE SEQUENCE</scope>
    <source>
        <strain evidence="2">NS2018</strain>
    </source>
</reference>
<name>A0AA39V8L4_ACESA</name>
<protein>
    <submittedName>
        <fullName evidence="2">Uncharacterized protein</fullName>
    </submittedName>
</protein>
<accession>A0AA39V8L4</accession>
<dbReference type="Proteomes" id="UP001168877">
    <property type="component" value="Unassembled WGS sequence"/>
</dbReference>
<organism evidence="2 3">
    <name type="scientific">Acer saccharum</name>
    <name type="common">Sugar maple</name>
    <dbReference type="NCBI Taxonomy" id="4024"/>
    <lineage>
        <taxon>Eukaryota</taxon>
        <taxon>Viridiplantae</taxon>
        <taxon>Streptophyta</taxon>
        <taxon>Embryophyta</taxon>
        <taxon>Tracheophyta</taxon>
        <taxon>Spermatophyta</taxon>
        <taxon>Magnoliopsida</taxon>
        <taxon>eudicotyledons</taxon>
        <taxon>Gunneridae</taxon>
        <taxon>Pentapetalae</taxon>
        <taxon>rosids</taxon>
        <taxon>malvids</taxon>
        <taxon>Sapindales</taxon>
        <taxon>Sapindaceae</taxon>
        <taxon>Hippocastanoideae</taxon>
        <taxon>Acereae</taxon>
        <taxon>Acer</taxon>
    </lineage>
</organism>
<feature type="region of interest" description="Disordered" evidence="1">
    <location>
        <begin position="1"/>
        <end position="25"/>
    </location>
</feature>
<evidence type="ECO:0000313" key="3">
    <source>
        <dbReference type="Proteomes" id="UP001168877"/>
    </source>
</evidence>
<dbReference type="AlphaFoldDB" id="A0AA39V8L4"/>
<evidence type="ECO:0000313" key="2">
    <source>
        <dbReference type="EMBL" id="KAK0579159.1"/>
    </source>
</evidence>
<reference evidence="2" key="2">
    <citation type="submission" date="2023-06" db="EMBL/GenBank/DDBJ databases">
        <authorList>
            <person name="Swenson N.G."/>
            <person name="Wegrzyn J.L."/>
            <person name="Mcevoy S.L."/>
        </authorList>
    </citation>
    <scope>NUCLEOTIDE SEQUENCE</scope>
    <source>
        <strain evidence="2">NS2018</strain>
        <tissue evidence="2">Leaf</tissue>
    </source>
</reference>
<keyword evidence="3" id="KW-1185">Reference proteome</keyword>
<evidence type="ECO:0000256" key="1">
    <source>
        <dbReference type="SAM" id="MobiDB-lite"/>
    </source>
</evidence>